<organism evidence="11 13">
    <name type="scientific">Bursaphelenchus xylophilus</name>
    <name type="common">Pinewood nematode worm</name>
    <name type="synonym">Aphelenchoides xylophilus</name>
    <dbReference type="NCBI Taxonomy" id="6326"/>
    <lineage>
        <taxon>Eukaryota</taxon>
        <taxon>Metazoa</taxon>
        <taxon>Ecdysozoa</taxon>
        <taxon>Nematoda</taxon>
        <taxon>Chromadorea</taxon>
        <taxon>Rhabditida</taxon>
        <taxon>Tylenchina</taxon>
        <taxon>Tylenchomorpha</taxon>
        <taxon>Aphelenchoidea</taxon>
        <taxon>Aphelenchoididae</taxon>
        <taxon>Bursaphelenchus</taxon>
    </lineage>
</organism>
<dbReference type="PANTHER" id="PTHR22851">
    <property type="entry name" value="U3 SMALL NUCLEOLAR RNA U3 SNORNA ASSOCIATED PROTEIN"/>
    <property type="match status" value="1"/>
</dbReference>
<dbReference type="EMBL" id="CAJFDI010000002">
    <property type="protein sequence ID" value="CAD5215777.1"/>
    <property type="molecule type" value="Genomic_DNA"/>
</dbReference>
<evidence type="ECO:0000259" key="8">
    <source>
        <dbReference type="Pfam" id="PF04158"/>
    </source>
</evidence>
<dbReference type="InterPro" id="IPR036322">
    <property type="entry name" value="WD40_repeat_dom_sf"/>
</dbReference>
<dbReference type="InterPro" id="IPR015943">
    <property type="entry name" value="WD40/YVTN_repeat-like_dom_sf"/>
</dbReference>
<accession>A0A1I7SS87</accession>
<name>A0A1I7SS87_BURXY</name>
<dbReference type="eggNOG" id="KOG0268">
    <property type="taxonomic scope" value="Eukaryota"/>
</dbReference>
<dbReference type="Proteomes" id="UP000095284">
    <property type="component" value="Unplaced"/>
</dbReference>
<evidence type="ECO:0000313" key="13">
    <source>
        <dbReference type="WBParaSite" id="BXY_1590400.1"/>
    </source>
</evidence>
<dbReference type="Proteomes" id="UP000659654">
    <property type="component" value="Unassembled WGS sequence"/>
</dbReference>
<evidence type="ECO:0000256" key="3">
    <source>
        <dbReference type="ARBA" id="ARBA00022574"/>
    </source>
</evidence>
<feature type="repeat" description="WD" evidence="7">
    <location>
        <begin position="65"/>
        <end position="107"/>
    </location>
</feature>
<evidence type="ECO:0000256" key="7">
    <source>
        <dbReference type="PROSITE-ProRule" id="PRU00221"/>
    </source>
</evidence>
<dbReference type="GO" id="GO:0000462">
    <property type="term" value="P:maturation of SSU-rRNA from tricistronic rRNA transcript (SSU-rRNA, 5.8S rRNA, LSU-rRNA)"/>
    <property type="evidence" value="ECO:0007669"/>
    <property type="project" value="TreeGrafter"/>
</dbReference>
<evidence type="ECO:0000256" key="5">
    <source>
        <dbReference type="ARBA" id="ARBA00023242"/>
    </source>
</evidence>
<dbReference type="InterPro" id="IPR007287">
    <property type="entry name" value="Sof1"/>
</dbReference>
<keyword evidence="5" id="KW-0539">Nucleus</keyword>
<comment type="subcellular location">
    <subcellularLocation>
        <location evidence="1">Nucleus</location>
        <location evidence="1">Nucleolus</location>
    </subcellularLocation>
</comment>
<dbReference type="Proteomes" id="UP000582659">
    <property type="component" value="Unassembled WGS sequence"/>
</dbReference>
<feature type="repeat" description="WD" evidence="7">
    <location>
        <begin position="108"/>
        <end position="142"/>
    </location>
</feature>
<dbReference type="PROSITE" id="PS50294">
    <property type="entry name" value="WD_REPEATS_REGION"/>
    <property type="match status" value="3"/>
</dbReference>
<feature type="domain" description="Sof1-like protein" evidence="8">
    <location>
        <begin position="358"/>
        <end position="436"/>
    </location>
</feature>
<gene>
    <name evidence="9" type="ORF">BXYJ_LOCUS4199</name>
</gene>
<comment type="similarity">
    <text evidence="2">Belongs to the WD repeat DCAF13/WDSOF1 family.</text>
</comment>
<dbReference type="WBParaSite" id="BXY_1590400.1">
    <property type="protein sequence ID" value="BXY_1590400.1"/>
    <property type="gene ID" value="BXY_1590400"/>
</dbReference>
<proteinExistence type="inferred from homology"/>
<evidence type="ECO:0000313" key="11">
    <source>
        <dbReference type="Proteomes" id="UP000095284"/>
    </source>
</evidence>
<sequence>MSKLKVKVISRNPDDYQRETKNDIYKAPRNFNAPEDPFRHLTEYTRALNAAKLDRVFAKPFICALDGHSEGVHILSKHPTRLSTVLSGARDGQVKIWHLNTKKCLTTIQAHTGPINGLSVDRDSGETYVTVGQDAQLKLWSLPDVVAGDLNEPLHSIPLADVPQAVSHVANSSDFVTSGDGICVWKLYRDSPIRKYDMGPNSIHSVTCNPIEESVLAGCSTDRSIFLVDSRQKVPLTRVVLKLRSNKIAWHPLEAYSFLAANEDYNVYAFDMRYLDSARMVHQGHTLAVTDVDYSPTGQEFVAGSYDRSLRMFNVDRVKSREVYHAPRMQHVVSVAWSLDNKYVLSGSDEFNIRLWKAYASEKLGPLRPREKAAMEYNDKLKEAYQHHPAVGRILKHRQLPKPIYAATKELRIIRDSHRRKKFNRIYKSKSGEEDIPNKVEPIVQVGFENKPSSHE</sequence>
<dbReference type="PROSITE" id="PS50082">
    <property type="entry name" value="WD_REPEATS_2"/>
    <property type="match status" value="4"/>
</dbReference>
<dbReference type="SUPFAM" id="SSF50978">
    <property type="entry name" value="WD40 repeat-like"/>
    <property type="match status" value="1"/>
</dbReference>
<dbReference type="Pfam" id="PF00400">
    <property type="entry name" value="WD40"/>
    <property type="match status" value="4"/>
</dbReference>
<evidence type="ECO:0000313" key="9">
    <source>
        <dbReference type="EMBL" id="CAD5215777.1"/>
    </source>
</evidence>
<reference evidence="13" key="1">
    <citation type="submission" date="2016-11" db="UniProtKB">
        <authorList>
            <consortium name="WormBaseParasite"/>
        </authorList>
    </citation>
    <scope>IDENTIFICATION</scope>
</reference>
<keyword evidence="12" id="KW-1185">Reference proteome</keyword>
<keyword evidence="6" id="KW-0687">Ribonucleoprotein</keyword>
<evidence type="ECO:0000313" key="12">
    <source>
        <dbReference type="Proteomes" id="UP000659654"/>
    </source>
</evidence>
<dbReference type="SMART" id="SM00320">
    <property type="entry name" value="WD40"/>
    <property type="match status" value="5"/>
</dbReference>
<dbReference type="InterPro" id="IPR001680">
    <property type="entry name" value="WD40_rpt"/>
</dbReference>
<feature type="repeat" description="WD" evidence="7">
    <location>
        <begin position="332"/>
        <end position="357"/>
    </location>
</feature>
<keyword evidence="4" id="KW-0677">Repeat</keyword>
<reference evidence="10" key="2">
    <citation type="submission" date="2020-08" db="EMBL/GenBank/DDBJ databases">
        <authorList>
            <person name="Kikuchi T."/>
        </authorList>
    </citation>
    <scope>NUCLEOTIDE SEQUENCE</scope>
    <source>
        <strain evidence="9">Ka4C1</strain>
    </source>
</reference>
<dbReference type="InterPro" id="IPR051733">
    <property type="entry name" value="WD_repeat_DCAF13/WDSOF1"/>
</dbReference>
<evidence type="ECO:0000256" key="6">
    <source>
        <dbReference type="ARBA" id="ARBA00023274"/>
    </source>
</evidence>
<dbReference type="GO" id="GO:0032040">
    <property type="term" value="C:small-subunit processome"/>
    <property type="evidence" value="ECO:0007669"/>
    <property type="project" value="TreeGrafter"/>
</dbReference>
<keyword evidence="3 7" id="KW-0853">WD repeat</keyword>
<dbReference type="SMR" id="A0A1I7SS87"/>
<protein>
    <submittedName>
        <fullName evidence="9">(pine wood nematode) hypothetical protein</fullName>
    </submittedName>
    <submittedName>
        <fullName evidence="13">WD_REPEATS_REGION domain-containing protein</fullName>
    </submittedName>
</protein>
<evidence type="ECO:0000256" key="1">
    <source>
        <dbReference type="ARBA" id="ARBA00004604"/>
    </source>
</evidence>
<evidence type="ECO:0000256" key="2">
    <source>
        <dbReference type="ARBA" id="ARBA00005649"/>
    </source>
</evidence>
<evidence type="ECO:0000256" key="4">
    <source>
        <dbReference type="ARBA" id="ARBA00022737"/>
    </source>
</evidence>
<dbReference type="EMBL" id="CAJFCV020000002">
    <property type="protein sequence ID" value="CAG9097915.1"/>
    <property type="molecule type" value="Genomic_DNA"/>
</dbReference>
<dbReference type="OrthoDB" id="10249065at2759"/>
<dbReference type="PANTHER" id="PTHR22851:SF0">
    <property type="entry name" value="DDB1- AND CUL4-ASSOCIATED FACTOR 13"/>
    <property type="match status" value="1"/>
</dbReference>
<dbReference type="Gene3D" id="2.130.10.10">
    <property type="entry name" value="YVTN repeat-like/Quinoprotein amine dehydrogenase"/>
    <property type="match status" value="2"/>
</dbReference>
<dbReference type="AlphaFoldDB" id="A0A1I7SS87"/>
<dbReference type="Pfam" id="PF04158">
    <property type="entry name" value="Sof1"/>
    <property type="match status" value="1"/>
</dbReference>
<feature type="repeat" description="WD" evidence="7">
    <location>
        <begin position="282"/>
        <end position="323"/>
    </location>
</feature>
<evidence type="ECO:0000313" key="10">
    <source>
        <dbReference type="EMBL" id="CAG9097915.1"/>
    </source>
</evidence>
<dbReference type="FunFam" id="2.130.10.10:FF:001900">
    <property type="entry name" value="DDB1- and CUL4-associated factor 13"/>
    <property type="match status" value="1"/>
</dbReference>